<keyword evidence="2" id="KW-1185">Reference proteome</keyword>
<organism evidence="1 2">
    <name type="scientific">Mycena chlorophos</name>
    <name type="common">Agaric fungus</name>
    <name type="synonym">Agaricus chlorophos</name>
    <dbReference type="NCBI Taxonomy" id="658473"/>
    <lineage>
        <taxon>Eukaryota</taxon>
        <taxon>Fungi</taxon>
        <taxon>Dikarya</taxon>
        <taxon>Basidiomycota</taxon>
        <taxon>Agaricomycotina</taxon>
        <taxon>Agaricomycetes</taxon>
        <taxon>Agaricomycetidae</taxon>
        <taxon>Agaricales</taxon>
        <taxon>Marasmiineae</taxon>
        <taxon>Mycenaceae</taxon>
        <taxon>Mycena</taxon>
    </lineage>
</organism>
<evidence type="ECO:0000313" key="2">
    <source>
        <dbReference type="Proteomes" id="UP000815677"/>
    </source>
</evidence>
<reference evidence="1" key="1">
    <citation type="submission" date="2014-09" db="EMBL/GenBank/DDBJ databases">
        <title>Genome sequence of the luminous mushroom Mycena chlorophos for searching fungal bioluminescence genes.</title>
        <authorList>
            <person name="Tanaka Y."/>
            <person name="Kasuga D."/>
            <person name="Oba Y."/>
            <person name="Hase S."/>
            <person name="Sato K."/>
            <person name="Oba Y."/>
            <person name="Sakakibara Y."/>
        </authorList>
    </citation>
    <scope>NUCLEOTIDE SEQUENCE</scope>
</reference>
<name>A0ABQ0LFT4_MYCCL</name>
<feature type="non-terminal residue" evidence="1">
    <location>
        <position position="1"/>
    </location>
</feature>
<evidence type="ECO:0000313" key="1">
    <source>
        <dbReference type="EMBL" id="GAT49958.1"/>
    </source>
</evidence>
<dbReference type="Proteomes" id="UP000815677">
    <property type="component" value="Unassembled WGS sequence"/>
</dbReference>
<gene>
    <name evidence="1" type="ORF">MCHLO_07241</name>
</gene>
<protein>
    <submittedName>
        <fullName evidence="1">Uncharacterized protein</fullName>
    </submittedName>
</protein>
<accession>A0ABQ0LFT4</accession>
<proteinExistence type="predicted"/>
<sequence>TEEAAEACYGHTSVGLLYCAFSSFLFCEWLLSTKQDTICGSGNPRRGLRTKNPYRSLRTSVGDDEPGGDCIAVVPILVDATTPIRFSTRAVDSLGTAFEGVAAAGQQTRTRRPVSTGMAGVLVRILGQRGQQCVFSCLSRTFSDDGVAAKLLANVGRNFARTLDVNANASWSPWSSLGTFVAVPRTIGTHIAGTENRRVHYQQDQERKDGYFGTAPLRAALPNEVEGPPIDGPQKAILRFCAAILLELGHIFAPSHKAQDAFERRGSQTRTCWIAGRFSLSYTWLVNLFSLHF</sequence>
<dbReference type="EMBL" id="DF846060">
    <property type="protein sequence ID" value="GAT49958.1"/>
    <property type="molecule type" value="Genomic_DNA"/>
</dbReference>